<sequence length="100" mass="11069">MGKVLRRLAILLLLISLALGGIAIPMDRGQWLCAAWPWCDPLYVIAAEYAVIGGRDRSIDEEKLTMSLRGEQVTVLREQVWVFGGAAPQTKDLEEDTNGK</sequence>
<comment type="caution">
    <text evidence="1">The sequence shown here is derived from an EMBL/GenBank/DDBJ whole genome shotgun (WGS) entry which is preliminary data.</text>
</comment>
<proteinExistence type="predicted"/>
<protein>
    <submittedName>
        <fullName evidence="1">Uncharacterized protein</fullName>
    </submittedName>
</protein>
<dbReference type="EMBL" id="JACRSO010000001">
    <property type="protein sequence ID" value="MBC8528413.1"/>
    <property type="molecule type" value="Genomic_DNA"/>
</dbReference>
<reference evidence="1" key="1">
    <citation type="submission" date="2020-08" db="EMBL/GenBank/DDBJ databases">
        <title>Genome public.</title>
        <authorList>
            <person name="Liu C."/>
            <person name="Sun Q."/>
        </authorList>
    </citation>
    <scope>NUCLEOTIDE SEQUENCE</scope>
    <source>
        <strain evidence="1">NSJ-44</strain>
    </source>
</reference>
<dbReference type="RefSeq" id="WP_249284433.1">
    <property type="nucleotide sequence ID" value="NZ_JACRSO010000001.1"/>
</dbReference>
<dbReference type="Proteomes" id="UP000654279">
    <property type="component" value="Unassembled WGS sequence"/>
</dbReference>
<dbReference type="AlphaFoldDB" id="A0A926CYD6"/>
<keyword evidence="2" id="KW-1185">Reference proteome</keyword>
<evidence type="ECO:0000313" key="2">
    <source>
        <dbReference type="Proteomes" id="UP000654279"/>
    </source>
</evidence>
<organism evidence="1 2">
    <name type="scientific">Luoshenia tenuis</name>
    <dbReference type="NCBI Taxonomy" id="2763654"/>
    <lineage>
        <taxon>Bacteria</taxon>
        <taxon>Bacillati</taxon>
        <taxon>Bacillota</taxon>
        <taxon>Clostridia</taxon>
        <taxon>Christensenellales</taxon>
        <taxon>Christensenellaceae</taxon>
        <taxon>Luoshenia</taxon>
    </lineage>
</organism>
<gene>
    <name evidence="1" type="ORF">H8699_03055</name>
</gene>
<accession>A0A926CYD6</accession>
<name>A0A926CYD6_9FIRM</name>
<evidence type="ECO:0000313" key="1">
    <source>
        <dbReference type="EMBL" id="MBC8528413.1"/>
    </source>
</evidence>